<dbReference type="EMBL" id="CAJPWZ010001465">
    <property type="protein sequence ID" value="CAG2216049.1"/>
    <property type="molecule type" value="Genomic_DNA"/>
</dbReference>
<dbReference type="PANTHER" id="PTHR14187:SF5">
    <property type="entry name" value="HEAT SHOCK 70 KDA PROTEIN 12A"/>
    <property type="match status" value="1"/>
</dbReference>
<evidence type="ECO:0000313" key="2">
    <source>
        <dbReference type="EMBL" id="CAG2216049.1"/>
    </source>
</evidence>
<protein>
    <submittedName>
        <fullName evidence="2">Heat shock 70 kDa protein 12B</fullName>
    </submittedName>
</protein>
<dbReference type="Proteomes" id="UP000683360">
    <property type="component" value="Unassembled WGS sequence"/>
</dbReference>
<feature type="compositionally biased region" description="Low complexity" evidence="1">
    <location>
        <begin position="233"/>
        <end position="252"/>
    </location>
</feature>
<dbReference type="PANTHER" id="PTHR14187">
    <property type="entry name" value="ALPHA KINASE/ELONGATION FACTOR 2 KINASE"/>
    <property type="match status" value="1"/>
</dbReference>
<accession>A0A8S3S6Z3</accession>
<dbReference type="Gene3D" id="3.30.420.40">
    <property type="match status" value="1"/>
</dbReference>
<name>A0A8S3S6Z3_MYTED</name>
<keyword evidence="3" id="KW-1185">Reference proteome</keyword>
<dbReference type="AlphaFoldDB" id="A0A8S3S6Z3"/>
<keyword evidence="2" id="KW-0346">Stress response</keyword>
<evidence type="ECO:0000256" key="1">
    <source>
        <dbReference type="SAM" id="MobiDB-lite"/>
    </source>
</evidence>
<organism evidence="2 3">
    <name type="scientific">Mytilus edulis</name>
    <name type="common">Blue mussel</name>
    <dbReference type="NCBI Taxonomy" id="6550"/>
    <lineage>
        <taxon>Eukaryota</taxon>
        <taxon>Metazoa</taxon>
        <taxon>Spiralia</taxon>
        <taxon>Lophotrochozoa</taxon>
        <taxon>Mollusca</taxon>
        <taxon>Bivalvia</taxon>
        <taxon>Autobranchia</taxon>
        <taxon>Pteriomorphia</taxon>
        <taxon>Mytilida</taxon>
        <taxon>Mytiloidea</taxon>
        <taxon>Mytilidae</taxon>
        <taxon>Mytilinae</taxon>
        <taxon>Mytilus</taxon>
    </lineage>
</organism>
<gene>
    <name evidence="2" type="ORF">MEDL_29786</name>
</gene>
<feature type="region of interest" description="Disordered" evidence="1">
    <location>
        <begin position="227"/>
        <end position="252"/>
    </location>
</feature>
<dbReference type="SUPFAM" id="SSF53067">
    <property type="entry name" value="Actin-like ATPase domain"/>
    <property type="match status" value="1"/>
</dbReference>
<dbReference type="InterPro" id="IPR043129">
    <property type="entry name" value="ATPase_NBD"/>
</dbReference>
<reference evidence="2" key="1">
    <citation type="submission" date="2021-03" db="EMBL/GenBank/DDBJ databases">
        <authorList>
            <person name="Bekaert M."/>
        </authorList>
    </citation>
    <scope>NUCLEOTIDE SEQUENCE</scope>
</reference>
<dbReference type="OrthoDB" id="2963168at2759"/>
<evidence type="ECO:0000313" key="3">
    <source>
        <dbReference type="Proteomes" id="UP000683360"/>
    </source>
</evidence>
<sequence>MACAEVVSEPLLVAAIDFGTTFSGYAFQTRADFKEDPLRIHGFSWTTGSNAGLSLKTPTCVLFDPAQNFYSFGIEAEDKYTELAQEEDHANWYYFRRFKMNLYKSQEIPRDLMLEDDKGKLLPAMKVISESIKFMREHLMRTLSKKGQDVIRPTEINWVLTVPAIWSDAAKQFMREAAVKDGLDYVMTYTDDPQASYTSFCYSWLAKTGVPRFMDELHSAAKNLENKRQKSVNISKQSDKQNSNNNNSRHFC</sequence>
<comment type="caution">
    <text evidence="2">The sequence shown here is derived from an EMBL/GenBank/DDBJ whole genome shotgun (WGS) entry which is preliminary data.</text>
</comment>
<proteinExistence type="predicted"/>